<evidence type="ECO:0000313" key="2">
    <source>
        <dbReference type="Proteomes" id="UP000232688"/>
    </source>
</evidence>
<reference evidence="1 2" key="2">
    <citation type="submission" date="2017-10" db="EMBL/GenBank/DDBJ databases">
        <title>Genome analyses suggest a sexual origin of heterokaryosis in a supposedly ancient asexual fungus.</title>
        <authorList>
            <person name="Corradi N."/>
            <person name="Sedzielewska K."/>
            <person name="Noel J."/>
            <person name="Charron P."/>
            <person name="Farinelli L."/>
            <person name="Marton T."/>
            <person name="Kruger M."/>
            <person name="Pelin A."/>
            <person name="Brachmann A."/>
            <person name="Corradi N."/>
        </authorList>
    </citation>
    <scope>NUCLEOTIDE SEQUENCE [LARGE SCALE GENOMIC DNA]</scope>
    <source>
        <strain evidence="1 2">A1</strain>
    </source>
</reference>
<comment type="caution">
    <text evidence="1">The sequence shown here is derived from an EMBL/GenBank/DDBJ whole genome shotgun (WGS) entry which is preliminary data.</text>
</comment>
<proteinExistence type="predicted"/>
<gene>
    <name evidence="1" type="ORF">RhiirA1_457973</name>
</gene>
<dbReference type="Proteomes" id="UP000232688">
    <property type="component" value="Unassembled WGS sequence"/>
</dbReference>
<protein>
    <submittedName>
        <fullName evidence="1">Uncharacterized protein</fullName>
    </submittedName>
</protein>
<organism evidence="1 2">
    <name type="scientific">Rhizophagus irregularis</name>
    <dbReference type="NCBI Taxonomy" id="588596"/>
    <lineage>
        <taxon>Eukaryota</taxon>
        <taxon>Fungi</taxon>
        <taxon>Fungi incertae sedis</taxon>
        <taxon>Mucoromycota</taxon>
        <taxon>Glomeromycotina</taxon>
        <taxon>Glomeromycetes</taxon>
        <taxon>Glomerales</taxon>
        <taxon>Glomeraceae</taxon>
        <taxon>Rhizophagus</taxon>
    </lineage>
</organism>
<accession>A0A2N0RX04</accession>
<sequence>MITYWKSNTEKEFRLYGKQSKERYTKLNEAELNKRVTEALAKDASFNMKPDLFKNVSFNMKLDLFKDASFNMKSDLFKNAGLFTKLDFKVKNWEKEWKKGFCKEEPRFIRILVQVDFQVLKNERPKICSESGGLLKNGKTQRFDRDFQRLEKGKLRSWISRVSSKKCKKPKFISGGLPKNRKLKDLSQMGFQKTKKGESLLRFVSILSYES</sequence>
<dbReference type="EMBL" id="LLXH01000369">
    <property type="protein sequence ID" value="PKC67820.1"/>
    <property type="molecule type" value="Genomic_DNA"/>
</dbReference>
<dbReference type="VEuPathDB" id="FungiDB:RhiirA1_457973"/>
<dbReference type="AlphaFoldDB" id="A0A2N0RX04"/>
<name>A0A2N0RX04_9GLOM</name>
<evidence type="ECO:0000313" key="1">
    <source>
        <dbReference type="EMBL" id="PKC67820.1"/>
    </source>
</evidence>
<reference evidence="1 2" key="1">
    <citation type="submission" date="2017-10" db="EMBL/GenBank/DDBJ databases">
        <title>Extensive intraspecific genome diversity in a model arbuscular mycorrhizal fungus.</title>
        <authorList>
            <person name="Chen E.C.H."/>
            <person name="Morin E."/>
            <person name="Baudet D."/>
            <person name="Noel J."/>
            <person name="Ndikumana S."/>
            <person name="Charron P."/>
            <person name="St-Onge C."/>
            <person name="Giorgi J."/>
            <person name="Grigoriev I.V."/>
            <person name="Roux C."/>
            <person name="Martin F.M."/>
            <person name="Corradi N."/>
        </authorList>
    </citation>
    <scope>NUCLEOTIDE SEQUENCE [LARGE SCALE GENOMIC DNA]</scope>
    <source>
        <strain evidence="1 2">A1</strain>
    </source>
</reference>